<evidence type="ECO:0000313" key="1">
    <source>
        <dbReference type="EMBL" id="KKN76498.1"/>
    </source>
</evidence>
<reference evidence="1" key="1">
    <citation type="journal article" date="2015" name="Nature">
        <title>Complex archaea that bridge the gap between prokaryotes and eukaryotes.</title>
        <authorList>
            <person name="Spang A."/>
            <person name="Saw J.H."/>
            <person name="Jorgensen S.L."/>
            <person name="Zaremba-Niedzwiedzka K."/>
            <person name="Martijn J."/>
            <person name="Lind A.E."/>
            <person name="van Eijk R."/>
            <person name="Schleper C."/>
            <person name="Guy L."/>
            <person name="Ettema T.J."/>
        </authorList>
    </citation>
    <scope>NUCLEOTIDE SEQUENCE</scope>
</reference>
<dbReference type="AlphaFoldDB" id="A0A0F9WE28"/>
<sequence length="39" mass="4563">MNLESWTFIGGFDSKVYRKGDWYILVKDGLVRLGWKKGV</sequence>
<dbReference type="EMBL" id="LAZR01000295">
    <property type="protein sequence ID" value="KKN76498.1"/>
    <property type="molecule type" value="Genomic_DNA"/>
</dbReference>
<organism evidence="1">
    <name type="scientific">marine sediment metagenome</name>
    <dbReference type="NCBI Taxonomy" id="412755"/>
    <lineage>
        <taxon>unclassified sequences</taxon>
        <taxon>metagenomes</taxon>
        <taxon>ecological metagenomes</taxon>
    </lineage>
</organism>
<comment type="caution">
    <text evidence="1">The sequence shown here is derived from an EMBL/GenBank/DDBJ whole genome shotgun (WGS) entry which is preliminary data.</text>
</comment>
<accession>A0A0F9WE28</accession>
<name>A0A0F9WE28_9ZZZZ</name>
<gene>
    <name evidence="1" type="ORF">LCGC14_0370070</name>
</gene>
<proteinExistence type="predicted"/>
<protein>
    <submittedName>
        <fullName evidence="1">Uncharacterized protein</fullName>
    </submittedName>
</protein>